<dbReference type="STRING" id="1562970.ING2E5B_2091"/>
<dbReference type="PANTHER" id="PTHR43685:SF2">
    <property type="entry name" value="GLYCOSYLTRANSFERASE 2-LIKE DOMAIN-CONTAINING PROTEIN"/>
    <property type="match status" value="1"/>
</dbReference>
<gene>
    <name evidence="3" type="ORF">ING2E5B_2091</name>
</gene>
<evidence type="ECO:0000259" key="2">
    <source>
        <dbReference type="Pfam" id="PF00535"/>
    </source>
</evidence>
<protein>
    <submittedName>
        <fullName evidence="3">Glycosyltransferase</fullName>
    </submittedName>
</protein>
<dbReference type="InterPro" id="IPR001173">
    <property type="entry name" value="Glyco_trans_2-like"/>
</dbReference>
<feature type="transmembrane region" description="Helical" evidence="1">
    <location>
        <begin position="245"/>
        <end position="274"/>
    </location>
</feature>
<feature type="domain" description="Glycosyltransferase 2-like" evidence="2">
    <location>
        <begin position="4"/>
        <end position="152"/>
    </location>
</feature>
<feature type="transmembrane region" description="Helical" evidence="1">
    <location>
        <begin position="286"/>
        <end position="310"/>
    </location>
</feature>
<proteinExistence type="predicted"/>
<dbReference type="EMBL" id="LN515532">
    <property type="protein sequence ID" value="CEA16820.1"/>
    <property type="molecule type" value="Genomic_DNA"/>
</dbReference>
<dbReference type="PATRIC" id="fig|1562970.3.peg.2066"/>
<keyword evidence="3" id="KW-0808">Transferase</keyword>
<dbReference type="Gene3D" id="3.90.550.10">
    <property type="entry name" value="Spore Coat Polysaccharide Biosynthesis Protein SpsA, Chain A"/>
    <property type="match status" value="1"/>
</dbReference>
<dbReference type="GO" id="GO:0016740">
    <property type="term" value="F:transferase activity"/>
    <property type="evidence" value="ECO:0007669"/>
    <property type="project" value="UniProtKB-KW"/>
</dbReference>
<organism evidence="3 4">
    <name type="scientific">Fermentimonas caenicola</name>
    <dbReference type="NCBI Taxonomy" id="1562970"/>
    <lineage>
        <taxon>Bacteria</taxon>
        <taxon>Pseudomonadati</taxon>
        <taxon>Bacteroidota</taxon>
        <taxon>Bacteroidia</taxon>
        <taxon>Bacteroidales</taxon>
        <taxon>Dysgonomonadaceae</taxon>
        <taxon>Fermentimonas</taxon>
    </lineage>
</organism>
<dbReference type="Proteomes" id="UP000032417">
    <property type="component" value="Chromosome 1"/>
</dbReference>
<accession>A0A098C1N8</accession>
<evidence type="ECO:0000313" key="4">
    <source>
        <dbReference type="Proteomes" id="UP000032417"/>
    </source>
</evidence>
<keyword evidence="1" id="KW-0812">Transmembrane</keyword>
<dbReference type="OrthoDB" id="9813550at2"/>
<dbReference type="HOGENOM" id="CLU_025996_19_1_10"/>
<evidence type="ECO:0000313" key="3">
    <source>
        <dbReference type="EMBL" id="CEA16820.1"/>
    </source>
</evidence>
<name>A0A098C1N8_9BACT</name>
<dbReference type="SUPFAM" id="SSF53448">
    <property type="entry name" value="Nucleotide-diphospho-sugar transferases"/>
    <property type="match status" value="1"/>
</dbReference>
<dbReference type="InterPro" id="IPR050834">
    <property type="entry name" value="Glycosyltransf_2"/>
</dbReference>
<evidence type="ECO:0000256" key="1">
    <source>
        <dbReference type="SAM" id="Phobius"/>
    </source>
</evidence>
<keyword evidence="1" id="KW-0472">Membrane</keyword>
<reference evidence="3 4" key="1">
    <citation type="submission" date="2014-08" db="EMBL/GenBank/DDBJ databases">
        <authorList>
            <person name="Wibberg D."/>
        </authorList>
    </citation>
    <scope>NUCLEOTIDE SEQUENCE [LARGE SCALE GENOMIC DNA]</scope>
    <source>
        <strain evidence="4">ING2-E5B</strain>
    </source>
</reference>
<dbReference type="KEGG" id="pbt:ING2E5B_2091"/>
<dbReference type="Pfam" id="PF00535">
    <property type="entry name" value="Glycos_transf_2"/>
    <property type="match status" value="1"/>
</dbReference>
<dbReference type="AlphaFoldDB" id="A0A098C1N8"/>
<keyword evidence="4" id="KW-1185">Reference proteome</keyword>
<dbReference type="PANTHER" id="PTHR43685">
    <property type="entry name" value="GLYCOSYLTRANSFERASE"/>
    <property type="match status" value="1"/>
</dbReference>
<keyword evidence="1" id="KW-1133">Transmembrane helix</keyword>
<dbReference type="InterPro" id="IPR029044">
    <property type="entry name" value="Nucleotide-diphossugar_trans"/>
</dbReference>
<sequence>MQFSVIIPVFNRPYELDELLMSLSNQTFKQFEVIIVEDGSTLKSDRVVGKYTDRLNINYFEKANSGPGLSRNAGAELAQYEWLIFFDSDCIIPESYLENVVRFLSSYNTDAYGGPDAALPGFTTIQKAINYSMTSFFTTGGIRGGKKSIDKFHPRSFNLGVTKKAFKAVGGYGKMRFGEDIDFSLRLINSGFKTALITDAYVYHKRRSTFRQFFKQVYNSGIARINLHLLHPGSLKLVHSLPACFVVGMAAMVLLSVISPLFLLTPVVYSIVIFIDSLKISKSFNVALYSIAASWIQLTGYGTGFLSAVWKRLILNKGEFKAFEKKFYD</sequence>